<dbReference type="Proteomes" id="UP000823964">
    <property type="component" value="Unassembled WGS sequence"/>
</dbReference>
<proteinExistence type="predicted"/>
<gene>
    <name evidence="1" type="ORF">H9862_00155</name>
</gene>
<reference evidence="1" key="2">
    <citation type="submission" date="2021-04" db="EMBL/GenBank/DDBJ databases">
        <authorList>
            <person name="Gilroy R."/>
        </authorList>
    </citation>
    <scope>NUCLEOTIDE SEQUENCE</scope>
    <source>
        <strain evidence="1">14975</strain>
    </source>
</reference>
<organism evidence="1 2">
    <name type="scientific">Candidatus Akkermansia intestinigallinarum</name>
    <dbReference type="NCBI Taxonomy" id="2838431"/>
    <lineage>
        <taxon>Bacteria</taxon>
        <taxon>Pseudomonadati</taxon>
        <taxon>Verrucomicrobiota</taxon>
        <taxon>Verrucomicrobiia</taxon>
        <taxon>Verrucomicrobiales</taxon>
        <taxon>Akkermansiaceae</taxon>
        <taxon>Akkermansia</taxon>
    </lineage>
</organism>
<name>A0A9D2AG61_9BACT</name>
<accession>A0A9D2AG61</accession>
<evidence type="ECO:0000313" key="1">
    <source>
        <dbReference type="EMBL" id="HIX18995.1"/>
    </source>
</evidence>
<dbReference type="AlphaFoldDB" id="A0A9D2AG61"/>
<comment type="caution">
    <text evidence="1">The sequence shown here is derived from an EMBL/GenBank/DDBJ whole genome shotgun (WGS) entry which is preliminary data.</text>
</comment>
<evidence type="ECO:0000313" key="2">
    <source>
        <dbReference type="Proteomes" id="UP000823964"/>
    </source>
</evidence>
<sequence length="97" mass="10579">MNLLKNLAALAIRKQVTGALRAHCPEPLRDALETLLADDQAVTAIRNHIASKLKDPAAITADSLLRLELPDTARRLLSDNGELLRYLVDTARSRLGA</sequence>
<reference evidence="1" key="1">
    <citation type="journal article" date="2021" name="PeerJ">
        <title>Extensive microbial diversity within the chicken gut microbiome revealed by metagenomics and culture.</title>
        <authorList>
            <person name="Gilroy R."/>
            <person name="Ravi A."/>
            <person name="Getino M."/>
            <person name="Pursley I."/>
            <person name="Horton D.L."/>
            <person name="Alikhan N.F."/>
            <person name="Baker D."/>
            <person name="Gharbi K."/>
            <person name="Hall N."/>
            <person name="Watson M."/>
            <person name="Adriaenssens E.M."/>
            <person name="Foster-Nyarko E."/>
            <person name="Jarju S."/>
            <person name="Secka A."/>
            <person name="Antonio M."/>
            <person name="Oren A."/>
            <person name="Chaudhuri R.R."/>
            <person name="La Ragione R."/>
            <person name="Hildebrand F."/>
            <person name="Pallen M.J."/>
        </authorList>
    </citation>
    <scope>NUCLEOTIDE SEQUENCE</scope>
    <source>
        <strain evidence="1">14975</strain>
    </source>
</reference>
<protein>
    <submittedName>
        <fullName evidence="1">Uncharacterized protein</fullName>
    </submittedName>
</protein>
<dbReference type="EMBL" id="DXFQ01000005">
    <property type="protein sequence ID" value="HIX18995.1"/>
    <property type="molecule type" value="Genomic_DNA"/>
</dbReference>